<protein>
    <submittedName>
        <fullName evidence="1">Uncharacterized protein</fullName>
    </submittedName>
</protein>
<keyword evidence="2" id="KW-1185">Reference proteome</keyword>
<evidence type="ECO:0000313" key="1">
    <source>
        <dbReference type="EMBL" id="ELS63347.1"/>
    </source>
</evidence>
<dbReference type="EMBL" id="AMXN01000001">
    <property type="protein sequence ID" value="ELS63347.1"/>
    <property type="molecule type" value="Genomic_DNA"/>
</dbReference>
<comment type="caution">
    <text evidence="1">The sequence shown here is derived from an EMBL/GenBank/DDBJ whole genome shotgun (WGS) entry which is preliminary data.</text>
</comment>
<dbReference type="Proteomes" id="UP000011182">
    <property type="component" value="Unassembled WGS sequence"/>
</dbReference>
<name>A0A9W5PF05_9BACI</name>
<dbReference type="AlphaFoldDB" id="A0A9W5PF05"/>
<reference evidence="1 2" key="1">
    <citation type="journal article" date="2014" name="Syst. Appl. Microbiol.">
        <title>Genomic insights into the taxonomic status of the three subspecies of Bacillus subtilis.</title>
        <authorList>
            <person name="Yi H."/>
            <person name="Chun J."/>
            <person name="Cha C.J."/>
        </authorList>
    </citation>
    <scope>NUCLEOTIDE SEQUENCE [LARGE SCALE GENOMIC DNA]</scope>
    <source>
        <strain evidence="1 2">KCTC 13429</strain>
    </source>
</reference>
<accession>A0A9W5PF05</accession>
<gene>
    <name evidence="1" type="ORF">BSI_07380</name>
</gene>
<proteinExistence type="predicted"/>
<sequence>MILKFSVRHPLSSLFYSQTLSLSSVLILNYTKKHLTGEIIT</sequence>
<evidence type="ECO:0000313" key="2">
    <source>
        <dbReference type="Proteomes" id="UP000011182"/>
    </source>
</evidence>
<organism evidence="1 2">
    <name type="scientific">Bacillus inaquosorum KCTC 13429</name>
    <dbReference type="NCBI Taxonomy" id="1236548"/>
    <lineage>
        <taxon>Bacteria</taxon>
        <taxon>Bacillati</taxon>
        <taxon>Bacillota</taxon>
        <taxon>Bacilli</taxon>
        <taxon>Bacillales</taxon>
        <taxon>Bacillaceae</taxon>
        <taxon>Bacillus</taxon>
    </lineage>
</organism>